<dbReference type="Proteomes" id="UP001346149">
    <property type="component" value="Unassembled WGS sequence"/>
</dbReference>
<gene>
    <name evidence="1" type="ORF">SAY86_026423</name>
</gene>
<reference evidence="1 2" key="1">
    <citation type="journal article" date="2023" name="Hortic Res">
        <title>Pangenome of water caltrop reveals structural variations and asymmetric subgenome divergence after allopolyploidization.</title>
        <authorList>
            <person name="Zhang X."/>
            <person name="Chen Y."/>
            <person name="Wang L."/>
            <person name="Yuan Y."/>
            <person name="Fang M."/>
            <person name="Shi L."/>
            <person name="Lu R."/>
            <person name="Comes H.P."/>
            <person name="Ma Y."/>
            <person name="Chen Y."/>
            <person name="Huang G."/>
            <person name="Zhou Y."/>
            <person name="Zheng Z."/>
            <person name="Qiu Y."/>
        </authorList>
    </citation>
    <scope>NUCLEOTIDE SEQUENCE [LARGE SCALE GENOMIC DNA]</scope>
    <source>
        <strain evidence="1">F231</strain>
    </source>
</reference>
<accession>A0AAN7QF12</accession>
<dbReference type="EMBL" id="JAXQNO010000023">
    <property type="protein sequence ID" value="KAK4765333.1"/>
    <property type="molecule type" value="Genomic_DNA"/>
</dbReference>
<evidence type="ECO:0000313" key="2">
    <source>
        <dbReference type="Proteomes" id="UP001346149"/>
    </source>
</evidence>
<comment type="caution">
    <text evidence="1">The sequence shown here is derived from an EMBL/GenBank/DDBJ whole genome shotgun (WGS) entry which is preliminary data.</text>
</comment>
<sequence>MVFAAYNEPSSCMHSSKKIKSARDPIARFSTDPAYLRFESCIDPARIPYKTLHKAVIDCVVYYDLCP</sequence>
<evidence type="ECO:0000313" key="1">
    <source>
        <dbReference type="EMBL" id="KAK4765333.1"/>
    </source>
</evidence>
<proteinExistence type="predicted"/>
<keyword evidence="2" id="KW-1185">Reference proteome</keyword>
<organism evidence="1 2">
    <name type="scientific">Trapa natans</name>
    <name type="common">Water chestnut</name>
    <dbReference type="NCBI Taxonomy" id="22666"/>
    <lineage>
        <taxon>Eukaryota</taxon>
        <taxon>Viridiplantae</taxon>
        <taxon>Streptophyta</taxon>
        <taxon>Embryophyta</taxon>
        <taxon>Tracheophyta</taxon>
        <taxon>Spermatophyta</taxon>
        <taxon>Magnoliopsida</taxon>
        <taxon>eudicotyledons</taxon>
        <taxon>Gunneridae</taxon>
        <taxon>Pentapetalae</taxon>
        <taxon>rosids</taxon>
        <taxon>malvids</taxon>
        <taxon>Myrtales</taxon>
        <taxon>Lythraceae</taxon>
        <taxon>Trapa</taxon>
    </lineage>
</organism>
<protein>
    <submittedName>
        <fullName evidence="1">Uncharacterized protein</fullName>
    </submittedName>
</protein>
<dbReference type="AlphaFoldDB" id="A0AAN7QF12"/>
<name>A0AAN7QF12_TRANT</name>